<accession>A0A1B1AFZ6</accession>
<evidence type="ECO:0000313" key="2">
    <source>
        <dbReference type="EMBL" id="ANP45480.1"/>
    </source>
</evidence>
<dbReference type="InParanoid" id="A0A1B1AFZ6"/>
<sequence>MKRHFVLASIAAIGMALSATAAMAQAADSALAQARAGGLIGEQADGYLGFVPGAAISADLRGRVEQNNIQRRQLYTRRAAERSVSVNEMAAAVACEVFQRPRIAVGEKYRNEAGQWRTRSAGAALEVPSFCAD</sequence>
<dbReference type="STRING" id="1759059.ATE48_05890"/>
<dbReference type="RefSeq" id="WP_066768869.1">
    <property type="nucleotide sequence ID" value="NZ_CP013244.1"/>
</dbReference>
<evidence type="ECO:0000313" key="3">
    <source>
        <dbReference type="Proteomes" id="UP000092498"/>
    </source>
</evidence>
<dbReference type="AlphaFoldDB" id="A0A1B1AFZ6"/>
<dbReference type="Pfam" id="PF07027">
    <property type="entry name" value="DUF1318"/>
    <property type="match status" value="1"/>
</dbReference>
<keyword evidence="3" id="KW-1185">Reference proteome</keyword>
<protein>
    <recommendedName>
        <fullName evidence="4">DUF1318 domain-containing protein</fullName>
    </recommendedName>
</protein>
<dbReference type="Proteomes" id="UP000092498">
    <property type="component" value="Chromosome"/>
</dbReference>
<keyword evidence="1" id="KW-0732">Signal</keyword>
<dbReference type="InterPro" id="IPR008309">
    <property type="entry name" value="YdbL"/>
</dbReference>
<reference evidence="2 3" key="1">
    <citation type="submission" date="2015-11" db="EMBL/GenBank/DDBJ databases">
        <title>Whole-Genome Sequence of Candidatus Oderbacter manganicum from the National Park Lower Oder Valley, Germany.</title>
        <authorList>
            <person name="Braun B."/>
            <person name="Liere K."/>
            <person name="Szewzyk U."/>
        </authorList>
    </citation>
    <scope>NUCLEOTIDE SEQUENCE [LARGE SCALE GENOMIC DNA]</scope>
    <source>
        <strain evidence="2 3">OTSz_A_272</strain>
    </source>
</reference>
<dbReference type="KEGG" id="cbot:ATE48_05890"/>
<gene>
    <name evidence="2" type="ORF">ATE48_05890</name>
</gene>
<feature type="chain" id="PRO_5008518751" description="DUF1318 domain-containing protein" evidence="1">
    <location>
        <begin position="27"/>
        <end position="133"/>
    </location>
</feature>
<feature type="signal peptide" evidence="1">
    <location>
        <begin position="1"/>
        <end position="26"/>
    </location>
</feature>
<evidence type="ECO:0008006" key="4">
    <source>
        <dbReference type="Google" id="ProtNLM"/>
    </source>
</evidence>
<name>A0A1B1AFZ6_9PROT</name>
<organism evidence="2 3">
    <name type="scientific">Candidatus Viadribacter manganicus</name>
    <dbReference type="NCBI Taxonomy" id="1759059"/>
    <lineage>
        <taxon>Bacteria</taxon>
        <taxon>Pseudomonadati</taxon>
        <taxon>Pseudomonadota</taxon>
        <taxon>Alphaproteobacteria</taxon>
        <taxon>Hyphomonadales</taxon>
        <taxon>Hyphomonadaceae</taxon>
        <taxon>Candidatus Viadribacter</taxon>
    </lineage>
</organism>
<dbReference type="EMBL" id="CP013244">
    <property type="protein sequence ID" value="ANP45480.1"/>
    <property type="molecule type" value="Genomic_DNA"/>
</dbReference>
<dbReference type="OrthoDB" id="7474881at2"/>
<evidence type="ECO:0000256" key="1">
    <source>
        <dbReference type="SAM" id="SignalP"/>
    </source>
</evidence>
<proteinExistence type="predicted"/>